<dbReference type="OMA" id="READNMI"/>
<protein>
    <submittedName>
        <fullName evidence="1">Uncharacterized protein</fullName>
    </submittedName>
</protein>
<dbReference type="Ensembl" id="ENSENLT00000048623.1">
    <property type="protein sequence ID" value="ENSENLP00000047483.1"/>
    <property type="gene ID" value="ENSENLG00000020079.1"/>
</dbReference>
<keyword evidence="2" id="KW-1185">Reference proteome</keyword>
<dbReference type="Proteomes" id="UP000472264">
    <property type="component" value="Chromosome 4"/>
</dbReference>
<proteinExistence type="predicted"/>
<reference evidence="1" key="1">
    <citation type="submission" date="2021-04" db="EMBL/GenBank/DDBJ databases">
        <authorList>
            <consortium name="Wellcome Sanger Institute Data Sharing"/>
        </authorList>
    </citation>
    <scope>NUCLEOTIDE SEQUENCE [LARGE SCALE GENOMIC DNA]</scope>
</reference>
<reference evidence="1" key="3">
    <citation type="submission" date="2025-09" db="UniProtKB">
        <authorList>
            <consortium name="Ensembl"/>
        </authorList>
    </citation>
    <scope>IDENTIFICATION</scope>
</reference>
<organism evidence="1 2">
    <name type="scientific">Echeneis naucrates</name>
    <name type="common">Live sharksucker</name>
    <dbReference type="NCBI Taxonomy" id="173247"/>
    <lineage>
        <taxon>Eukaryota</taxon>
        <taxon>Metazoa</taxon>
        <taxon>Chordata</taxon>
        <taxon>Craniata</taxon>
        <taxon>Vertebrata</taxon>
        <taxon>Euteleostomi</taxon>
        <taxon>Actinopterygii</taxon>
        <taxon>Neopterygii</taxon>
        <taxon>Teleostei</taxon>
        <taxon>Neoteleostei</taxon>
        <taxon>Acanthomorphata</taxon>
        <taxon>Carangaria</taxon>
        <taxon>Carangiformes</taxon>
        <taxon>Echeneidae</taxon>
        <taxon>Echeneis</taxon>
    </lineage>
</organism>
<name>A0A665WTW6_ECHNA</name>
<sequence length="169" mass="17840">FYKSSRERSRSARMGLLAAGAQLHVGALQTGLLALPGQRVLLDELVAWAAVQAELQTPVVLCVVQVVLRHADGKSQVAAYTPDDDGSANVTGLDLHLPAHSGAATLHDGQAAALAAAASPVLKSQWQILSGGLVHFLICTAVIGLKDHCDLQQREADNMILWIKTSSSF</sequence>
<evidence type="ECO:0000313" key="1">
    <source>
        <dbReference type="Ensembl" id="ENSENLP00000047483.1"/>
    </source>
</evidence>
<evidence type="ECO:0000313" key="2">
    <source>
        <dbReference type="Proteomes" id="UP000472264"/>
    </source>
</evidence>
<dbReference type="InParanoid" id="A0A665WTW6"/>
<dbReference type="AlphaFoldDB" id="A0A665WTW6"/>
<reference evidence="1" key="2">
    <citation type="submission" date="2025-08" db="UniProtKB">
        <authorList>
            <consortium name="Ensembl"/>
        </authorList>
    </citation>
    <scope>IDENTIFICATION</scope>
</reference>
<accession>A0A665WTW6</accession>